<dbReference type="PANTHER" id="PTHR43615">
    <property type="entry name" value="PHOSPHOENOLPYRUVATE SYNTHASE-RELATED"/>
    <property type="match status" value="1"/>
</dbReference>
<dbReference type="Pfam" id="PF00391">
    <property type="entry name" value="PEP-utilizers"/>
    <property type="match status" value="1"/>
</dbReference>
<evidence type="ECO:0000313" key="3">
    <source>
        <dbReference type="EMBL" id="SFM29470.1"/>
    </source>
</evidence>
<dbReference type="SUPFAM" id="SSF56059">
    <property type="entry name" value="Glutathione synthetase ATP-binding domain-like"/>
    <property type="match status" value="1"/>
</dbReference>
<protein>
    <submittedName>
        <fullName evidence="3">Pyruvate, water dikinase</fullName>
    </submittedName>
</protein>
<dbReference type="InterPro" id="IPR036637">
    <property type="entry name" value="Phosphohistidine_dom_sf"/>
</dbReference>
<evidence type="ECO:0000259" key="1">
    <source>
        <dbReference type="Pfam" id="PF00391"/>
    </source>
</evidence>
<keyword evidence="3" id="KW-0808">Transferase</keyword>
<proteinExistence type="predicted"/>
<dbReference type="Gene3D" id="3.30.470.20">
    <property type="entry name" value="ATP-grasp fold, B domain"/>
    <property type="match status" value="1"/>
</dbReference>
<sequence>MKELVIPMENIQEEHRDLIGSKAFSLHSIFHIGFNVPSYICITTNAYERYLNSSSLKGRIILELSRKDISDMRWEEMWDTSLRIRNMFLNTPIPNSLASDIRKYIAERFTDTPVVVRSSAPGEDSSQTSFAGLHESYVNIRGTEAILEHIRLVWASLWSDAAILYRKELGLDIKHSKMAVLVQELIAGDVSGIIFSSSPENKEQLVIEAIHGLNKGLVDGDIEPDRWSIDRRTASIDQYSSPSGRNRIVHLRDSGTSLESSSDELSRTVPLDETEIHRLHSIAMELESSFGHPQDIEWTKKDNELYILQSRPITTADDEEKLWYLSLRRNMNNLKQLRLKIENELIPEMIEDARILGSVDTGSMNNEELAGEIIRRKELYDNWDKRYTDEFIPFAHGMRLFGQVYNDMVRPSDPYEFMGLLSGSGLLSIKRNKRLGQMADILRTDPSRFDKIMAGSIDDSFEKEIDTFLEDFGHSGSIGNRDELLKLITEMASRPEKKIPVESGHSDVEEKFFSSFPEKDRAFAEELLDIGRISYRLRDDDNIYLGRIEHQYLLSLDEAKRRLADRIEGPEISNDIELQEILKALNNETYVPVISKMDENKKTGSDSKLFKRQIQGQPAGKGLVTGIAHVIDDNKELFNVRSGEILVCDAIDPNMTFIVPIVSGIVERRGGMLIHGAIIAREYGIPCVTGIPDATMVIMNGDEVTVDGYLGIVTIKRK</sequence>
<dbReference type="STRING" id="487685.SAMN04488696_0797"/>
<accession>A0A1I4PPQ4</accession>
<keyword evidence="3" id="KW-0418">Kinase</keyword>
<gene>
    <name evidence="3" type="ORF">SAMN04488696_0797</name>
</gene>
<keyword evidence="4" id="KW-1185">Reference proteome</keyword>
<organism evidence="3 4">
    <name type="scientific">Methanolobus profundi</name>
    <dbReference type="NCBI Taxonomy" id="487685"/>
    <lineage>
        <taxon>Archaea</taxon>
        <taxon>Methanobacteriati</taxon>
        <taxon>Methanobacteriota</taxon>
        <taxon>Stenosarchaea group</taxon>
        <taxon>Methanomicrobia</taxon>
        <taxon>Methanosarcinales</taxon>
        <taxon>Methanosarcinaceae</taxon>
        <taxon>Methanolobus</taxon>
    </lineage>
</organism>
<dbReference type="PANTHER" id="PTHR43615:SF1">
    <property type="entry name" value="PPDK_N DOMAIN-CONTAINING PROTEIN"/>
    <property type="match status" value="1"/>
</dbReference>
<dbReference type="OrthoDB" id="23397at2157"/>
<reference evidence="4" key="1">
    <citation type="submission" date="2016-10" db="EMBL/GenBank/DDBJ databases">
        <authorList>
            <person name="Varghese N."/>
            <person name="Submissions S."/>
        </authorList>
    </citation>
    <scope>NUCLEOTIDE SEQUENCE [LARGE SCALE GENOMIC DNA]</scope>
    <source>
        <strain evidence="4">Mob M</strain>
    </source>
</reference>
<feature type="domain" description="Pyruvate phosphate dikinase AMP/ATP-binding" evidence="2">
    <location>
        <begin position="17"/>
        <end position="320"/>
    </location>
</feature>
<dbReference type="Pfam" id="PF01326">
    <property type="entry name" value="PPDK_N"/>
    <property type="match status" value="1"/>
</dbReference>
<dbReference type="InterPro" id="IPR008279">
    <property type="entry name" value="PEP-util_enz_mobile_dom"/>
</dbReference>
<evidence type="ECO:0000313" key="4">
    <source>
        <dbReference type="Proteomes" id="UP000198535"/>
    </source>
</evidence>
<dbReference type="InterPro" id="IPR051549">
    <property type="entry name" value="PEP_Utilizing_Enz"/>
</dbReference>
<dbReference type="Gene3D" id="3.50.30.10">
    <property type="entry name" value="Phosphohistidine domain"/>
    <property type="match status" value="1"/>
</dbReference>
<dbReference type="GO" id="GO:0016301">
    <property type="term" value="F:kinase activity"/>
    <property type="evidence" value="ECO:0007669"/>
    <property type="project" value="UniProtKB-KW"/>
</dbReference>
<dbReference type="RefSeq" id="WP_091933420.1">
    <property type="nucleotide sequence ID" value="NZ_FOUJ01000001.1"/>
</dbReference>
<dbReference type="AlphaFoldDB" id="A0A1I4PPQ4"/>
<dbReference type="EMBL" id="FOUJ01000001">
    <property type="protein sequence ID" value="SFM29470.1"/>
    <property type="molecule type" value="Genomic_DNA"/>
</dbReference>
<dbReference type="InterPro" id="IPR002192">
    <property type="entry name" value="PPDK_AMP/ATP-bd"/>
</dbReference>
<keyword evidence="3" id="KW-0670">Pyruvate</keyword>
<dbReference type="GO" id="GO:0005524">
    <property type="term" value="F:ATP binding"/>
    <property type="evidence" value="ECO:0007669"/>
    <property type="project" value="InterPro"/>
</dbReference>
<dbReference type="InterPro" id="IPR013815">
    <property type="entry name" value="ATP_grasp_subdomain_1"/>
</dbReference>
<name>A0A1I4PPQ4_9EURY</name>
<feature type="domain" description="PEP-utilising enzyme mobile" evidence="1">
    <location>
        <begin position="641"/>
        <end position="711"/>
    </location>
</feature>
<dbReference type="SUPFAM" id="SSF52009">
    <property type="entry name" value="Phosphohistidine domain"/>
    <property type="match status" value="1"/>
</dbReference>
<evidence type="ECO:0000259" key="2">
    <source>
        <dbReference type="Pfam" id="PF01326"/>
    </source>
</evidence>
<dbReference type="Gene3D" id="3.30.1490.20">
    <property type="entry name" value="ATP-grasp fold, A domain"/>
    <property type="match status" value="1"/>
</dbReference>
<dbReference type="Proteomes" id="UP000198535">
    <property type="component" value="Unassembled WGS sequence"/>
</dbReference>